<dbReference type="AlphaFoldDB" id="A0A2T1M0F8"/>
<evidence type="ECO:0000256" key="3">
    <source>
        <dbReference type="ARBA" id="ARBA00022692"/>
    </source>
</evidence>
<feature type="transmembrane region" description="Helical" evidence="6">
    <location>
        <begin position="307"/>
        <end position="325"/>
    </location>
</feature>
<comment type="caution">
    <text evidence="7">The sequence shown here is derived from an EMBL/GenBank/DDBJ whole genome shotgun (WGS) entry which is preliminary data.</text>
</comment>
<evidence type="ECO:0000313" key="7">
    <source>
        <dbReference type="EMBL" id="PSF38152.1"/>
    </source>
</evidence>
<evidence type="ECO:0000256" key="5">
    <source>
        <dbReference type="ARBA" id="ARBA00023136"/>
    </source>
</evidence>
<dbReference type="Proteomes" id="UP000239001">
    <property type="component" value="Unassembled WGS sequence"/>
</dbReference>
<dbReference type="Pfam" id="PF03739">
    <property type="entry name" value="LptF_LptG"/>
    <property type="match status" value="1"/>
</dbReference>
<comment type="subcellular location">
    <subcellularLocation>
        <location evidence="1">Cell membrane</location>
        <topology evidence="1">Multi-pass membrane protein</topology>
    </subcellularLocation>
</comment>
<proteinExistence type="predicted"/>
<evidence type="ECO:0000313" key="8">
    <source>
        <dbReference type="Proteomes" id="UP000239001"/>
    </source>
</evidence>
<dbReference type="GO" id="GO:0043190">
    <property type="term" value="C:ATP-binding cassette (ABC) transporter complex"/>
    <property type="evidence" value="ECO:0007669"/>
    <property type="project" value="TreeGrafter"/>
</dbReference>
<gene>
    <name evidence="7" type="ORF">C7H19_06685</name>
</gene>
<keyword evidence="3 6" id="KW-0812">Transmembrane</keyword>
<keyword evidence="2" id="KW-1003">Cell membrane</keyword>
<feature type="transmembrane region" description="Helical" evidence="6">
    <location>
        <begin position="337"/>
        <end position="359"/>
    </location>
</feature>
<keyword evidence="8" id="KW-1185">Reference proteome</keyword>
<name>A0A2T1M0F8_9CHRO</name>
<feature type="transmembrane region" description="Helical" evidence="6">
    <location>
        <begin position="365"/>
        <end position="384"/>
    </location>
</feature>
<reference evidence="7 8" key="1">
    <citation type="submission" date="2018-03" db="EMBL/GenBank/DDBJ databases">
        <title>The ancient ancestry and fast evolution of plastids.</title>
        <authorList>
            <person name="Moore K.R."/>
            <person name="Magnabosco C."/>
            <person name="Momper L."/>
            <person name="Gold D.A."/>
            <person name="Bosak T."/>
            <person name="Fournier G.P."/>
        </authorList>
    </citation>
    <scope>NUCLEOTIDE SEQUENCE [LARGE SCALE GENOMIC DNA]</scope>
    <source>
        <strain evidence="7 8">CCALA 016</strain>
    </source>
</reference>
<organism evidence="7 8">
    <name type="scientific">Aphanothece hegewaldii CCALA 016</name>
    <dbReference type="NCBI Taxonomy" id="2107694"/>
    <lineage>
        <taxon>Bacteria</taxon>
        <taxon>Bacillati</taxon>
        <taxon>Cyanobacteriota</taxon>
        <taxon>Cyanophyceae</taxon>
        <taxon>Oscillatoriophycideae</taxon>
        <taxon>Chroococcales</taxon>
        <taxon>Aphanothecaceae</taxon>
        <taxon>Aphanothece</taxon>
    </lineage>
</organism>
<feature type="transmembrane region" description="Helical" evidence="6">
    <location>
        <begin position="21"/>
        <end position="49"/>
    </location>
</feature>
<dbReference type="OrthoDB" id="9780716at2"/>
<keyword evidence="5 6" id="KW-0472">Membrane</keyword>
<evidence type="ECO:0000256" key="1">
    <source>
        <dbReference type="ARBA" id="ARBA00004651"/>
    </source>
</evidence>
<feature type="transmembrane region" description="Helical" evidence="6">
    <location>
        <begin position="69"/>
        <end position="91"/>
    </location>
</feature>
<reference evidence="7 8" key="2">
    <citation type="submission" date="2018-03" db="EMBL/GenBank/DDBJ databases">
        <authorList>
            <person name="Keele B.F."/>
        </authorList>
    </citation>
    <scope>NUCLEOTIDE SEQUENCE [LARGE SCALE GENOMIC DNA]</scope>
    <source>
        <strain evidence="7 8">CCALA 016</strain>
    </source>
</reference>
<accession>A0A2T1M0F8</accession>
<dbReference type="PANTHER" id="PTHR33529:SF6">
    <property type="entry name" value="YJGP_YJGQ FAMILY PERMEASE"/>
    <property type="match status" value="1"/>
</dbReference>
<sequence>MKIGRFNSYLRSIPGFSLLDRYLFLELLLPLLFGMGLFTSLGIAIGTLFDLVRRITESGLSLTVALQILFLKMPEFIVLAFPMSMLLATLMAYSRLSSDSELIALRSIGINIYRLIVPALILSIIVTGLTFAFHNYIAPASTYQATVTLAKALKREKLPFDNDNIIYPEYTKIKLEDGNTRTVLLRLFYAEEFDGRQMKRITILDRSQPEVNQIITSQSAVWNLENNKWDFYNGTIYLIAPDGDYRNIVRFDHQELSLPRAPLDIANRGRDAAEMNIQQAREYLKIVQLSGNQVRARKLEVRIQEKIALPFVCIIFALIGSAMGVRPQTTNRATSFGICVVLIFSYYLLSFISSSFGVWGVLTPVMAAWLPNGLGLIAAILLLVRSA</sequence>
<evidence type="ECO:0000256" key="4">
    <source>
        <dbReference type="ARBA" id="ARBA00022989"/>
    </source>
</evidence>
<keyword evidence="4 6" id="KW-1133">Transmembrane helix</keyword>
<dbReference type="RefSeq" id="WP_106456117.1">
    <property type="nucleotide sequence ID" value="NZ_PXOH01000005.1"/>
</dbReference>
<evidence type="ECO:0000256" key="6">
    <source>
        <dbReference type="SAM" id="Phobius"/>
    </source>
</evidence>
<dbReference type="InterPro" id="IPR005495">
    <property type="entry name" value="LptG/LptF_permease"/>
</dbReference>
<evidence type="ECO:0000256" key="2">
    <source>
        <dbReference type="ARBA" id="ARBA00022475"/>
    </source>
</evidence>
<dbReference type="EMBL" id="PXOH01000005">
    <property type="protein sequence ID" value="PSF38152.1"/>
    <property type="molecule type" value="Genomic_DNA"/>
</dbReference>
<feature type="transmembrane region" description="Helical" evidence="6">
    <location>
        <begin position="112"/>
        <end position="133"/>
    </location>
</feature>
<dbReference type="GO" id="GO:0015920">
    <property type="term" value="P:lipopolysaccharide transport"/>
    <property type="evidence" value="ECO:0007669"/>
    <property type="project" value="TreeGrafter"/>
</dbReference>
<protein>
    <submittedName>
        <fullName evidence="7">Permease</fullName>
    </submittedName>
</protein>
<dbReference type="PANTHER" id="PTHR33529">
    <property type="entry name" value="SLR0882 PROTEIN-RELATED"/>
    <property type="match status" value="1"/>
</dbReference>